<dbReference type="GO" id="GO:0016616">
    <property type="term" value="F:oxidoreductase activity, acting on the CH-OH group of donors, NAD or NADP as acceptor"/>
    <property type="evidence" value="ECO:0007669"/>
    <property type="project" value="TreeGrafter"/>
</dbReference>
<dbReference type="EMBL" id="ON324191">
    <property type="protein sequence ID" value="WAU48306.1"/>
    <property type="molecule type" value="mRNA"/>
</dbReference>
<name>A0A9Y1HH43_COLAT</name>
<dbReference type="FunFam" id="3.40.50.720:FF:000219">
    <property type="entry name" value="Cinnamoyl-CoA reductase 1"/>
    <property type="match status" value="1"/>
</dbReference>
<evidence type="ECO:0000313" key="3">
    <source>
        <dbReference type="EMBL" id="WAU48306.1"/>
    </source>
</evidence>
<dbReference type="PANTHER" id="PTHR10366">
    <property type="entry name" value="NAD DEPENDENT EPIMERASE/DEHYDRATASE"/>
    <property type="match status" value="1"/>
</dbReference>
<keyword evidence="1" id="KW-0560">Oxidoreductase</keyword>
<dbReference type="AlphaFoldDB" id="A0A9Y1HH43"/>
<dbReference type="PANTHER" id="PTHR10366:SF661">
    <property type="entry name" value="OS09G0127300 PROTEIN"/>
    <property type="match status" value="1"/>
</dbReference>
<organism evidence="3">
    <name type="scientific">Colchicum autumnale</name>
    <name type="common">Autumn crocus</name>
    <dbReference type="NCBI Taxonomy" id="45005"/>
    <lineage>
        <taxon>Eukaryota</taxon>
        <taxon>Viridiplantae</taxon>
        <taxon>Streptophyta</taxon>
        <taxon>Embryophyta</taxon>
        <taxon>Tracheophyta</taxon>
        <taxon>Spermatophyta</taxon>
        <taxon>Magnoliopsida</taxon>
        <taxon>Liliopsida</taxon>
        <taxon>Liliales</taxon>
        <taxon>Colchicaceae</taxon>
        <taxon>Colchicum</taxon>
    </lineage>
</organism>
<dbReference type="CDD" id="cd08958">
    <property type="entry name" value="FR_SDR_e"/>
    <property type="match status" value="1"/>
</dbReference>
<evidence type="ECO:0000256" key="1">
    <source>
        <dbReference type="ARBA" id="ARBA00023002"/>
    </source>
</evidence>
<reference evidence="3" key="1">
    <citation type="submission" date="2022-04" db="EMBL/GenBank/DDBJ databases">
        <authorList>
            <person name="Xiong Z."/>
        </authorList>
    </citation>
    <scope>NUCLEOTIDE SEQUENCE</scope>
</reference>
<accession>A0A9Y1HH43</accession>
<proteinExistence type="evidence at transcript level"/>
<sequence>MSQASGHRTVCVTGAGGFIASWIVKLLLDKGYTVRGTARNPDDPKNAHLRTLEGATERLTLHRAELLDYNSLRRAFTGCQGVFHTAFPMSYDPGEVLKPAEEGTRNVVNAAADSGVQRMVLTSSFGAVHMNPNRSPDAMLDESCWSDLDYCKTTGDWYCYGKTVAEQVAFETAKGRKLDTVSIVPAVALGPLLGTTINHTTAHIMKYLTRSVTTYANAVQGYVHVKDVAAAHLMVYETSTASGRYLCSERVLHRGDVVRILSELFPGYPVPTKCSDEVNLRKRKFRISNARLTELGLRFTRAERCIYDTVKCLEDKGILVPPQAGPSARL</sequence>
<evidence type="ECO:0000259" key="2">
    <source>
        <dbReference type="Pfam" id="PF01370"/>
    </source>
</evidence>
<dbReference type="Gene3D" id="3.40.50.720">
    <property type="entry name" value="NAD(P)-binding Rossmann-like Domain"/>
    <property type="match status" value="1"/>
</dbReference>
<feature type="domain" description="NAD-dependent epimerase/dehydratase" evidence="2">
    <location>
        <begin position="10"/>
        <end position="239"/>
    </location>
</feature>
<protein>
    <submittedName>
        <fullName evidence="3">Cinnamoyl-CoA reductase</fullName>
    </submittedName>
</protein>
<dbReference type="InterPro" id="IPR050425">
    <property type="entry name" value="NAD(P)_dehydrat-like"/>
</dbReference>
<dbReference type="SUPFAM" id="SSF51735">
    <property type="entry name" value="NAD(P)-binding Rossmann-fold domains"/>
    <property type="match status" value="1"/>
</dbReference>
<dbReference type="Pfam" id="PF01370">
    <property type="entry name" value="Epimerase"/>
    <property type="match status" value="1"/>
</dbReference>
<dbReference type="InterPro" id="IPR036291">
    <property type="entry name" value="NAD(P)-bd_dom_sf"/>
</dbReference>
<dbReference type="InterPro" id="IPR001509">
    <property type="entry name" value="Epimerase_deHydtase"/>
</dbReference>